<evidence type="ECO:0000313" key="3">
    <source>
        <dbReference type="EMBL" id="TFK53659.1"/>
    </source>
</evidence>
<gene>
    <name evidence="3" type="ORF">OE88DRAFT_1268076</name>
</gene>
<reference evidence="3 4" key="1">
    <citation type="journal article" date="2019" name="Nat. Ecol. Evol.">
        <title>Megaphylogeny resolves global patterns of mushroom evolution.</title>
        <authorList>
            <person name="Varga T."/>
            <person name="Krizsan K."/>
            <person name="Foldi C."/>
            <person name="Dima B."/>
            <person name="Sanchez-Garcia M."/>
            <person name="Sanchez-Ramirez S."/>
            <person name="Szollosi G.J."/>
            <person name="Szarkandi J.G."/>
            <person name="Papp V."/>
            <person name="Albert L."/>
            <person name="Andreopoulos W."/>
            <person name="Angelini C."/>
            <person name="Antonin V."/>
            <person name="Barry K.W."/>
            <person name="Bougher N.L."/>
            <person name="Buchanan P."/>
            <person name="Buyck B."/>
            <person name="Bense V."/>
            <person name="Catcheside P."/>
            <person name="Chovatia M."/>
            <person name="Cooper J."/>
            <person name="Damon W."/>
            <person name="Desjardin D."/>
            <person name="Finy P."/>
            <person name="Geml J."/>
            <person name="Haridas S."/>
            <person name="Hughes K."/>
            <person name="Justo A."/>
            <person name="Karasinski D."/>
            <person name="Kautmanova I."/>
            <person name="Kiss B."/>
            <person name="Kocsube S."/>
            <person name="Kotiranta H."/>
            <person name="LaButti K.M."/>
            <person name="Lechner B.E."/>
            <person name="Liimatainen K."/>
            <person name="Lipzen A."/>
            <person name="Lukacs Z."/>
            <person name="Mihaltcheva S."/>
            <person name="Morgado L.N."/>
            <person name="Niskanen T."/>
            <person name="Noordeloos M.E."/>
            <person name="Ohm R.A."/>
            <person name="Ortiz-Santana B."/>
            <person name="Ovrebo C."/>
            <person name="Racz N."/>
            <person name="Riley R."/>
            <person name="Savchenko A."/>
            <person name="Shiryaev A."/>
            <person name="Soop K."/>
            <person name="Spirin V."/>
            <person name="Szebenyi C."/>
            <person name="Tomsovsky M."/>
            <person name="Tulloss R.E."/>
            <person name="Uehling J."/>
            <person name="Grigoriev I.V."/>
            <person name="Vagvolgyi C."/>
            <person name="Papp T."/>
            <person name="Martin F.M."/>
            <person name="Miettinen O."/>
            <person name="Hibbett D.S."/>
            <person name="Nagy L.G."/>
        </authorList>
    </citation>
    <scope>NUCLEOTIDE SEQUENCE [LARGE SCALE GENOMIC DNA]</scope>
    <source>
        <strain evidence="3 4">OMC1185</strain>
    </source>
</reference>
<proteinExistence type="predicted"/>
<dbReference type="SMART" id="SM00358">
    <property type="entry name" value="DSRM"/>
    <property type="match status" value="1"/>
</dbReference>
<sequence>MAFSYYAATYQSFLIFCPLYARATITTTSAMAAQDDPFRDWKMMLNNKIAQREIMGRLEYETTSKGPKHDQTWTSIARLNGIEYGRGTGRTKLAAENAASYRVCEAHERDRARQRR</sequence>
<evidence type="ECO:0000256" key="1">
    <source>
        <dbReference type="PROSITE-ProRule" id="PRU00266"/>
    </source>
</evidence>
<name>A0A5C3N772_9AGAM</name>
<dbReference type="OrthoDB" id="3246846at2759"/>
<dbReference type="Gene3D" id="3.30.160.20">
    <property type="match status" value="1"/>
</dbReference>
<organism evidence="3 4">
    <name type="scientific">Heliocybe sulcata</name>
    <dbReference type="NCBI Taxonomy" id="5364"/>
    <lineage>
        <taxon>Eukaryota</taxon>
        <taxon>Fungi</taxon>
        <taxon>Dikarya</taxon>
        <taxon>Basidiomycota</taxon>
        <taxon>Agaricomycotina</taxon>
        <taxon>Agaricomycetes</taxon>
        <taxon>Gloeophyllales</taxon>
        <taxon>Gloeophyllaceae</taxon>
        <taxon>Heliocybe</taxon>
    </lineage>
</organism>
<dbReference type="Pfam" id="PF00035">
    <property type="entry name" value="dsrm"/>
    <property type="match status" value="1"/>
</dbReference>
<evidence type="ECO:0000259" key="2">
    <source>
        <dbReference type="PROSITE" id="PS50137"/>
    </source>
</evidence>
<keyword evidence="4" id="KW-1185">Reference proteome</keyword>
<dbReference type="CDD" id="cd10845">
    <property type="entry name" value="DSRM_RNAse_III_family"/>
    <property type="match status" value="1"/>
</dbReference>
<keyword evidence="1" id="KW-0694">RNA-binding</keyword>
<dbReference type="EMBL" id="ML213507">
    <property type="protein sequence ID" value="TFK53659.1"/>
    <property type="molecule type" value="Genomic_DNA"/>
</dbReference>
<dbReference type="Proteomes" id="UP000305948">
    <property type="component" value="Unassembled WGS sequence"/>
</dbReference>
<dbReference type="AlphaFoldDB" id="A0A5C3N772"/>
<dbReference type="PROSITE" id="PS50137">
    <property type="entry name" value="DS_RBD"/>
    <property type="match status" value="1"/>
</dbReference>
<dbReference type="InterPro" id="IPR014720">
    <property type="entry name" value="dsRBD_dom"/>
</dbReference>
<dbReference type="GO" id="GO:0003723">
    <property type="term" value="F:RNA binding"/>
    <property type="evidence" value="ECO:0007669"/>
    <property type="project" value="UniProtKB-UniRule"/>
</dbReference>
<accession>A0A5C3N772</accession>
<dbReference type="SUPFAM" id="SSF54768">
    <property type="entry name" value="dsRNA-binding domain-like"/>
    <property type="match status" value="1"/>
</dbReference>
<evidence type="ECO:0000313" key="4">
    <source>
        <dbReference type="Proteomes" id="UP000305948"/>
    </source>
</evidence>
<protein>
    <recommendedName>
        <fullName evidence="2">DRBM domain-containing protein</fullName>
    </recommendedName>
</protein>
<feature type="domain" description="DRBM" evidence="2">
    <location>
        <begin position="40"/>
        <end position="109"/>
    </location>
</feature>